<comment type="caution">
    <text evidence="8">The sequence shown here is derived from an EMBL/GenBank/DDBJ whole genome shotgun (WGS) entry which is preliminary data.</text>
</comment>
<dbReference type="InterPro" id="IPR018383">
    <property type="entry name" value="UPF0324_pro"/>
</dbReference>
<dbReference type="Proteomes" id="UP000179467">
    <property type="component" value="Unassembled WGS sequence"/>
</dbReference>
<dbReference type="OrthoDB" id="5393513at2"/>
<dbReference type="PANTHER" id="PTHR30106:SF2">
    <property type="entry name" value="UPF0324 INNER MEMBRANE PROTEIN YEIH"/>
    <property type="match status" value="1"/>
</dbReference>
<evidence type="ECO:0000256" key="4">
    <source>
        <dbReference type="ARBA" id="ARBA00022692"/>
    </source>
</evidence>
<feature type="transmembrane region" description="Helical" evidence="7">
    <location>
        <begin position="238"/>
        <end position="256"/>
    </location>
</feature>
<feature type="transmembrane region" description="Helical" evidence="7">
    <location>
        <begin position="137"/>
        <end position="160"/>
    </location>
</feature>
<feature type="transmembrane region" description="Helical" evidence="7">
    <location>
        <begin position="172"/>
        <end position="193"/>
    </location>
</feature>
<feature type="transmembrane region" description="Helical" evidence="7">
    <location>
        <begin position="31"/>
        <end position="48"/>
    </location>
</feature>
<dbReference type="EMBL" id="MIPT01000001">
    <property type="protein sequence ID" value="OHT20947.1"/>
    <property type="molecule type" value="Genomic_DNA"/>
</dbReference>
<keyword evidence="5 7" id="KW-1133">Transmembrane helix</keyword>
<organism evidence="8 9">
    <name type="scientific">Edaphosphingomonas haloaromaticamans</name>
    <dbReference type="NCBI Taxonomy" id="653954"/>
    <lineage>
        <taxon>Bacteria</taxon>
        <taxon>Pseudomonadati</taxon>
        <taxon>Pseudomonadota</taxon>
        <taxon>Alphaproteobacteria</taxon>
        <taxon>Sphingomonadales</taxon>
        <taxon>Rhizorhabdaceae</taxon>
        <taxon>Edaphosphingomonas</taxon>
    </lineage>
</organism>
<proteinExistence type="inferred from homology"/>
<comment type="similarity">
    <text evidence="2">Belongs to the UPF0324 family.</text>
</comment>
<evidence type="ECO:0000256" key="6">
    <source>
        <dbReference type="ARBA" id="ARBA00023136"/>
    </source>
</evidence>
<gene>
    <name evidence="8" type="ORF">BHE75_02952</name>
</gene>
<dbReference type="GO" id="GO:0005886">
    <property type="term" value="C:plasma membrane"/>
    <property type="evidence" value="ECO:0007669"/>
    <property type="project" value="UniProtKB-SubCell"/>
</dbReference>
<keyword evidence="9" id="KW-1185">Reference proteome</keyword>
<protein>
    <recommendedName>
        <fullName evidence="10">Sulfate exporter family transporter</fullName>
    </recommendedName>
</protein>
<evidence type="ECO:0000256" key="2">
    <source>
        <dbReference type="ARBA" id="ARBA00007977"/>
    </source>
</evidence>
<evidence type="ECO:0000313" key="8">
    <source>
        <dbReference type="EMBL" id="OHT20947.1"/>
    </source>
</evidence>
<feature type="transmembrane region" description="Helical" evidence="7">
    <location>
        <begin position="111"/>
        <end position="130"/>
    </location>
</feature>
<sequence>MVKTQDGPTLPAAADLYGDLESTPVVRWRDYGPGLIVAILATLAAAWISDRYGAPLTLMALLVGLALNFLSADLRLAAGLAFASRTLLRWGIVLVGARVTLGQIVDLGPAALLAIVAILVLTLLSGVALARLLGLGAAFGALAGGAVAICGASAALAIATVLGEKRANQAQLALVLVGISAASSLAMVAYPLAAHRLGMGDAAAGFMLGASIHDVAQALGAGYSYSGAAGQTAAIVKLSRVALLAPVLAGLGWFFPSTGGRKARFSGIPWFVVGFFGLAALNSTGMIPAAIGHGAQEGASALLACAVTATGIRSPMQTLLEAGARPLLVIAGATIAALALSIAAALWLVG</sequence>
<evidence type="ECO:0008006" key="10">
    <source>
        <dbReference type="Google" id="ProtNLM"/>
    </source>
</evidence>
<keyword evidence="4 7" id="KW-0812">Transmembrane</keyword>
<accession>A0A1S1HFN6</accession>
<dbReference type="PANTHER" id="PTHR30106">
    <property type="entry name" value="INNER MEMBRANE PROTEIN YEIH-RELATED"/>
    <property type="match status" value="1"/>
</dbReference>
<name>A0A1S1HFN6_9SPHN</name>
<evidence type="ECO:0000313" key="9">
    <source>
        <dbReference type="Proteomes" id="UP000179467"/>
    </source>
</evidence>
<dbReference type="RefSeq" id="WP_070935924.1">
    <property type="nucleotide sequence ID" value="NZ_MIPT01000001.1"/>
</dbReference>
<evidence type="ECO:0000256" key="1">
    <source>
        <dbReference type="ARBA" id="ARBA00004651"/>
    </source>
</evidence>
<feature type="transmembrane region" description="Helical" evidence="7">
    <location>
        <begin position="268"/>
        <end position="292"/>
    </location>
</feature>
<dbReference type="AlphaFoldDB" id="A0A1S1HFN6"/>
<keyword evidence="3" id="KW-1003">Cell membrane</keyword>
<evidence type="ECO:0000256" key="7">
    <source>
        <dbReference type="SAM" id="Phobius"/>
    </source>
</evidence>
<keyword evidence="6 7" id="KW-0472">Membrane</keyword>
<feature type="transmembrane region" description="Helical" evidence="7">
    <location>
        <begin position="327"/>
        <end position="349"/>
    </location>
</feature>
<reference evidence="8 9" key="1">
    <citation type="submission" date="2016-09" db="EMBL/GenBank/DDBJ databases">
        <title>Metabolic pathway, cell adaptation mechanisms and a novel monoxygenase revealed through proteogenomic-transcription analysis of a Sphingomonas haloaromaticamans strain degrading the fungicide ortho-phenylphenol.</title>
        <authorList>
            <person name="Perruchon C."/>
            <person name="Papadopoulou E.S."/>
            <person name="Rousidou C."/>
            <person name="Vasileiadis S."/>
            <person name="Tanou G."/>
            <person name="Amoutzias G."/>
            <person name="Molassiotis A."/>
            <person name="Karpouzas D.G."/>
        </authorList>
    </citation>
    <scope>NUCLEOTIDE SEQUENCE [LARGE SCALE GENOMIC DNA]</scope>
    <source>
        <strain evidence="8 9">P3</strain>
    </source>
</reference>
<comment type="subcellular location">
    <subcellularLocation>
        <location evidence="1">Cell membrane</location>
        <topology evidence="1">Multi-pass membrane protein</topology>
    </subcellularLocation>
</comment>
<dbReference type="Pfam" id="PF03601">
    <property type="entry name" value="Cons_hypoth698"/>
    <property type="match status" value="1"/>
</dbReference>
<evidence type="ECO:0000256" key="3">
    <source>
        <dbReference type="ARBA" id="ARBA00022475"/>
    </source>
</evidence>
<feature type="transmembrane region" description="Helical" evidence="7">
    <location>
        <begin position="54"/>
        <end position="74"/>
    </location>
</feature>
<evidence type="ECO:0000256" key="5">
    <source>
        <dbReference type="ARBA" id="ARBA00022989"/>
    </source>
</evidence>